<evidence type="ECO:0000313" key="2">
    <source>
        <dbReference type="EMBL" id="EMS69148.1"/>
    </source>
</evidence>
<name>S0FKV0_RUMCE</name>
<evidence type="ECO:0000313" key="3">
    <source>
        <dbReference type="Proteomes" id="UP000014155"/>
    </source>
</evidence>
<comment type="caution">
    <text evidence="2">The sequence shown here is derived from an EMBL/GenBank/DDBJ whole genome shotgun (WGS) entry which is preliminary data.</text>
</comment>
<keyword evidence="3" id="KW-1185">Reference proteome</keyword>
<dbReference type="EMBL" id="AORV01000072">
    <property type="protein sequence ID" value="EMS69148.1"/>
    <property type="molecule type" value="Genomic_DNA"/>
</dbReference>
<gene>
    <name evidence="2" type="ORF">CTER_5251</name>
</gene>
<evidence type="ECO:0000256" key="1">
    <source>
        <dbReference type="SAM" id="Phobius"/>
    </source>
</evidence>
<keyword evidence="1" id="KW-0812">Transmembrane</keyword>
<keyword evidence="1" id="KW-1133">Transmembrane helix</keyword>
<dbReference type="RefSeq" id="WP_004630892.1">
    <property type="nucleotide sequence ID" value="NZ_AORV01000072.1"/>
</dbReference>
<reference evidence="2 3" key="1">
    <citation type="journal article" date="2013" name="Genome Announc.">
        <title>Draft Genome Sequence of the Cellulolytic, Mesophilic, Anaerobic Bacterium Clostridium termitidis Strain CT1112 (DSM 5398).</title>
        <authorList>
            <person name="Lal S."/>
            <person name="Ramachandran U."/>
            <person name="Zhang X."/>
            <person name="Munir R."/>
            <person name="Sparling R."/>
            <person name="Levin D.B."/>
        </authorList>
    </citation>
    <scope>NUCLEOTIDE SEQUENCE [LARGE SCALE GENOMIC DNA]</scope>
    <source>
        <strain evidence="2 3">CT1112</strain>
    </source>
</reference>
<dbReference type="AlphaFoldDB" id="S0FKV0"/>
<dbReference type="Proteomes" id="UP000014155">
    <property type="component" value="Unassembled WGS sequence"/>
</dbReference>
<feature type="transmembrane region" description="Helical" evidence="1">
    <location>
        <begin position="62"/>
        <end position="79"/>
    </location>
</feature>
<feature type="transmembrane region" description="Helical" evidence="1">
    <location>
        <begin position="6"/>
        <end position="26"/>
    </location>
</feature>
<dbReference type="PATRIC" id="fig|1195236.3.peg.5388"/>
<proteinExistence type="predicted"/>
<accession>S0FKV0</accession>
<organism evidence="2 3">
    <name type="scientific">Ruminiclostridium cellobioparum subsp. termitidis CT1112</name>
    <dbReference type="NCBI Taxonomy" id="1195236"/>
    <lineage>
        <taxon>Bacteria</taxon>
        <taxon>Bacillati</taxon>
        <taxon>Bacillota</taxon>
        <taxon>Clostridia</taxon>
        <taxon>Eubacteriales</taxon>
        <taxon>Oscillospiraceae</taxon>
        <taxon>Ruminiclostridium</taxon>
    </lineage>
</organism>
<protein>
    <submittedName>
        <fullName evidence="2">Uncharacterized protein</fullName>
    </submittedName>
</protein>
<sequence>MNLQEILSLVIIAIGFAVVYSAKLIVKKFQLAEKQKCVNASQMSEEEIQSCKLNKAVFNIKLMGLIISIPGLILFIISFR</sequence>
<keyword evidence="1" id="KW-0472">Membrane</keyword>